<comment type="similarity">
    <text evidence="2">Belongs to the IFI6/IFI27 family.</text>
</comment>
<reference evidence="6 7" key="1">
    <citation type="submission" date="2019-10" db="EMBL/GenBank/DDBJ databases">
        <authorList>
            <person name="Palmer J.M."/>
        </authorList>
    </citation>
    <scope>NUCLEOTIDE SEQUENCE [LARGE SCALE GENOMIC DNA]</scope>
    <source>
        <strain evidence="6 7">TWF730</strain>
    </source>
</reference>
<evidence type="ECO:0000256" key="1">
    <source>
        <dbReference type="ARBA" id="ARBA00004141"/>
    </source>
</evidence>
<keyword evidence="3" id="KW-0812">Transmembrane</keyword>
<evidence type="ECO:0000256" key="3">
    <source>
        <dbReference type="ARBA" id="ARBA00022692"/>
    </source>
</evidence>
<dbReference type="InterPro" id="IPR009311">
    <property type="entry name" value="IFI6/IFI27-like"/>
</dbReference>
<dbReference type="Pfam" id="PF06140">
    <property type="entry name" value="Ifi-6-16"/>
    <property type="match status" value="1"/>
</dbReference>
<evidence type="ECO:0000313" key="7">
    <source>
        <dbReference type="Proteomes" id="UP001373714"/>
    </source>
</evidence>
<sequence length="120" mass="11891">MESAMNHYQSLAGTAQQIFSYLPNGTAEAVTYAAIPVVAYCGAPVVLGYLGFSAAGPVAGSLAAAWQSSIGVVQAGSAFSIIQGSVMTGAASVAGGAVGAIAPIAKFGSWLWGKNSTQCD</sequence>
<accession>A0AAV9UQL0</accession>
<name>A0AAV9UQL0_9PEZI</name>
<dbReference type="GO" id="GO:0016020">
    <property type="term" value="C:membrane"/>
    <property type="evidence" value="ECO:0007669"/>
    <property type="project" value="UniProtKB-SubCell"/>
</dbReference>
<keyword evidence="7" id="KW-1185">Reference proteome</keyword>
<organism evidence="6 7">
    <name type="scientific">Orbilia blumenaviensis</name>
    <dbReference type="NCBI Taxonomy" id="1796055"/>
    <lineage>
        <taxon>Eukaryota</taxon>
        <taxon>Fungi</taxon>
        <taxon>Dikarya</taxon>
        <taxon>Ascomycota</taxon>
        <taxon>Pezizomycotina</taxon>
        <taxon>Orbiliomycetes</taxon>
        <taxon>Orbiliales</taxon>
        <taxon>Orbiliaceae</taxon>
        <taxon>Orbilia</taxon>
    </lineage>
</organism>
<protein>
    <submittedName>
        <fullName evidence="6">Uncharacterized protein</fullName>
    </submittedName>
</protein>
<comment type="subcellular location">
    <subcellularLocation>
        <location evidence="1">Membrane</location>
        <topology evidence="1">Multi-pass membrane protein</topology>
    </subcellularLocation>
</comment>
<evidence type="ECO:0000256" key="2">
    <source>
        <dbReference type="ARBA" id="ARBA00007262"/>
    </source>
</evidence>
<dbReference type="PANTHER" id="PTHR16932:SF18">
    <property type="entry name" value="INTERFERON, ALPHA-INDUCIBLE PROTEIN 27-LIKE 2"/>
    <property type="match status" value="1"/>
</dbReference>
<dbReference type="InterPro" id="IPR038213">
    <property type="entry name" value="IFI6/IFI27-like_sf"/>
</dbReference>
<dbReference type="EMBL" id="JAVHNS010000009">
    <property type="protein sequence ID" value="KAK6343506.1"/>
    <property type="molecule type" value="Genomic_DNA"/>
</dbReference>
<dbReference type="Proteomes" id="UP001373714">
    <property type="component" value="Unassembled WGS sequence"/>
</dbReference>
<keyword evidence="5" id="KW-0472">Membrane</keyword>
<dbReference type="AlphaFoldDB" id="A0AAV9UQL0"/>
<dbReference type="PANTHER" id="PTHR16932">
    <property type="entry name" value="INTERFERON ALPHA-INDUCIBLE PROTEIN 27"/>
    <property type="match status" value="1"/>
</dbReference>
<gene>
    <name evidence="6" type="ORF">TWF730_011096</name>
</gene>
<evidence type="ECO:0000256" key="4">
    <source>
        <dbReference type="ARBA" id="ARBA00022989"/>
    </source>
</evidence>
<dbReference type="Gene3D" id="6.10.110.10">
    <property type="match status" value="1"/>
</dbReference>
<evidence type="ECO:0000256" key="5">
    <source>
        <dbReference type="ARBA" id="ARBA00023136"/>
    </source>
</evidence>
<keyword evidence="4" id="KW-1133">Transmembrane helix</keyword>
<comment type="caution">
    <text evidence="6">The sequence shown here is derived from an EMBL/GenBank/DDBJ whole genome shotgun (WGS) entry which is preliminary data.</text>
</comment>
<evidence type="ECO:0000313" key="6">
    <source>
        <dbReference type="EMBL" id="KAK6343506.1"/>
    </source>
</evidence>
<proteinExistence type="inferred from homology"/>